<keyword evidence="9" id="KW-1185">Reference proteome</keyword>
<dbReference type="NCBIfam" id="TIGR03061">
    <property type="entry name" value="pip_yhgE_Nterm"/>
    <property type="match status" value="1"/>
</dbReference>
<dbReference type="PANTHER" id="PTHR43077:SF5">
    <property type="entry name" value="PHAGE INFECTION PROTEIN"/>
    <property type="match status" value="1"/>
</dbReference>
<dbReference type="InterPro" id="IPR017500">
    <property type="entry name" value="Phage_infect_YhgE_N"/>
</dbReference>
<dbReference type="RefSeq" id="WP_397091126.1">
    <property type="nucleotide sequence ID" value="NZ_JBITGY010000017.1"/>
</dbReference>
<evidence type="ECO:0000256" key="6">
    <source>
        <dbReference type="SAM" id="Phobius"/>
    </source>
</evidence>
<feature type="region of interest" description="Disordered" evidence="5">
    <location>
        <begin position="188"/>
        <end position="212"/>
    </location>
</feature>
<evidence type="ECO:0000256" key="2">
    <source>
        <dbReference type="ARBA" id="ARBA00022692"/>
    </source>
</evidence>
<proteinExistence type="predicted"/>
<dbReference type="NCBIfam" id="TIGR03057">
    <property type="entry name" value="xxxLxxG_by_4"/>
    <property type="match status" value="4"/>
</dbReference>
<dbReference type="NCBIfam" id="TIGR03062">
    <property type="entry name" value="pip_yhgE_Cterm"/>
    <property type="match status" value="1"/>
</dbReference>
<dbReference type="EMBL" id="JBITGY010000017">
    <property type="protein sequence ID" value="MFI6505102.1"/>
    <property type="molecule type" value="Genomic_DNA"/>
</dbReference>
<keyword evidence="3 6" id="KW-1133">Transmembrane helix</keyword>
<dbReference type="Gene3D" id="1.10.287.950">
    <property type="entry name" value="Methyl-accepting chemotaxis protein"/>
    <property type="match status" value="1"/>
</dbReference>
<evidence type="ECO:0000313" key="8">
    <source>
        <dbReference type="EMBL" id="MFI6505102.1"/>
    </source>
</evidence>
<dbReference type="Gene3D" id="3.40.1710.10">
    <property type="entry name" value="abc type-2 transporter like domain"/>
    <property type="match status" value="1"/>
</dbReference>
<dbReference type="InterPro" id="IPR013525">
    <property type="entry name" value="ABC2_TM"/>
</dbReference>
<gene>
    <name evidence="8" type="ORF">ACIBG2_47520</name>
</gene>
<feature type="transmembrane region" description="Helical" evidence="6">
    <location>
        <begin position="712"/>
        <end position="733"/>
    </location>
</feature>
<dbReference type="InterPro" id="IPR023908">
    <property type="entry name" value="xxxLxxG_rpt"/>
</dbReference>
<dbReference type="Proteomes" id="UP001612741">
    <property type="component" value="Unassembled WGS sequence"/>
</dbReference>
<feature type="domain" description="ABC-2 type transporter transmembrane" evidence="7">
    <location>
        <begin position="25"/>
        <end position="172"/>
    </location>
</feature>
<dbReference type="SUPFAM" id="SSF58104">
    <property type="entry name" value="Methyl-accepting chemotaxis protein (MCP) signaling domain"/>
    <property type="match status" value="1"/>
</dbReference>
<feature type="transmembrane region" description="Helical" evidence="6">
    <location>
        <begin position="679"/>
        <end position="700"/>
    </location>
</feature>
<evidence type="ECO:0000256" key="3">
    <source>
        <dbReference type="ARBA" id="ARBA00022989"/>
    </source>
</evidence>
<protein>
    <submittedName>
        <fullName evidence="8">YhgE/Pip family protein</fullName>
    </submittedName>
</protein>
<evidence type="ECO:0000256" key="4">
    <source>
        <dbReference type="ARBA" id="ARBA00023136"/>
    </source>
</evidence>
<keyword evidence="4 6" id="KW-0472">Membrane</keyword>
<comment type="caution">
    <text evidence="8">The sequence shown here is derived from an EMBL/GenBank/DDBJ whole genome shotgun (WGS) entry which is preliminary data.</text>
</comment>
<feature type="transmembrane region" description="Helical" evidence="6">
    <location>
        <begin position="638"/>
        <end position="658"/>
    </location>
</feature>
<name>A0ABW7ZA96_9ACTN</name>
<evidence type="ECO:0000256" key="1">
    <source>
        <dbReference type="ARBA" id="ARBA00004141"/>
    </source>
</evidence>
<evidence type="ECO:0000259" key="7">
    <source>
        <dbReference type="Pfam" id="PF12698"/>
    </source>
</evidence>
<feature type="domain" description="ABC-2 type transporter transmembrane" evidence="7">
    <location>
        <begin position="620"/>
        <end position="811"/>
    </location>
</feature>
<reference evidence="8 9" key="1">
    <citation type="submission" date="2024-10" db="EMBL/GenBank/DDBJ databases">
        <title>The Natural Products Discovery Center: Release of the First 8490 Sequenced Strains for Exploring Actinobacteria Biosynthetic Diversity.</title>
        <authorList>
            <person name="Kalkreuter E."/>
            <person name="Kautsar S.A."/>
            <person name="Yang D."/>
            <person name="Bader C.D."/>
            <person name="Teijaro C.N."/>
            <person name="Fluegel L."/>
            <person name="Davis C.M."/>
            <person name="Simpson J.R."/>
            <person name="Lauterbach L."/>
            <person name="Steele A.D."/>
            <person name="Gui C."/>
            <person name="Meng S."/>
            <person name="Li G."/>
            <person name="Viehrig K."/>
            <person name="Ye F."/>
            <person name="Su P."/>
            <person name="Kiefer A.F."/>
            <person name="Nichols A."/>
            <person name="Cepeda A.J."/>
            <person name="Yan W."/>
            <person name="Fan B."/>
            <person name="Jiang Y."/>
            <person name="Adhikari A."/>
            <person name="Zheng C.-J."/>
            <person name="Schuster L."/>
            <person name="Cowan T.M."/>
            <person name="Smanski M.J."/>
            <person name="Chevrette M.G."/>
            <person name="De Carvalho L.P.S."/>
            <person name="Shen B."/>
        </authorList>
    </citation>
    <scope>NUCLEOTIDE SEQUENCE [LARGE SCALE GENOMIC DNA]</scope>
    <source>
        <strain evidence="8 9">NPDC050545</strain>
    </source>
</reference>
<keyword evidence="2 6" id="KW-0812">Transmembrane</keyword>
<evidence type="ECO:0000256" key="5">
    <source>
        <dbReference type="SAM" id="MobiDB-lite"/>
    </source>
</evidence>
<feature type="transmembrane region" description="Helical" evidence="6">
    <location>
        <begin position="798"/>
        <end position="819"/>
    </location>
</feature>
<evidence type="ECO:0000313" key="9">
    <source>
        <dbReference type="Proteomes" id="UP001612741"/>
    </source>
</evidence>
<feature type="transmembrane region" description="Helical" evidence="6">
    <location>
        <begin position="23"/>
        <end position="44"/>
    </location>
</feature>
<dbReference type="PANTHER" id="PTHR43077">
    <property type="entry name" value="TRANSPORT PERMEASE YVFS-RELATED"/>
    <property type="match status" value="1"/>
</dbReference>
<feature type="compositionally biased region" description="Low complexity" evidence="5">
    <location>
        <begin position="195"/>
        <end position="207"/>
    </location>
</feature>
<dbReference type="Pfam" id="PF12698">
    <property type="entry name" value="ABC2_membrane_3"/>
    <property type="match status" value="2"/>
</dbReference>
<organism evidence="8 9">
    <name type="scientific">Nonomuraea typhae</name>
    <dbReference type="NCBI Taxonomy" id="2603600"/>
    <lineage>
        <taxon>Bacteria</taxon>
        <taxon>Bacillati</taxon>
        <taxon>Actinomycetota</taxon>
        <taxon>Actinomycetes</taxon>
        <taxon>Streptosporangiales</taxon>
        <taxon>Streptosporangiaceae</taxon>
        <taxon>Nonomuraea</taxon>
    </lineage>
</organism>
<sequence>MSPALDLGGFELRRFTRTPLTRAAMVTVVLLPLLYSGLYLWSFWNPQDNIDRLPVAIVMLDEGAVADGEDVRAGQDLADELADRRVFDWRAAGPEQAERGVRDGTYYASLTIPADFSRRVSSPSGAAEPEAAYLDVHLDQARSYLFETIAKAVFNEVQASVNRTTIQRYLDKIFLSFGKLHDSTEEAADGANELAEGAGRARSGAGELTDGIGSAHDGAGALSQGLGTAGQGARTLAGGLDTAKDGTGKLVDGALKLKAGSGKLAKGLGTAQQGAHKLARGLRDAGQGVGKLAAGAAKLERGAADLAKGNAEAHRQVNRYRDVVNRVADQVAPFLRRHEADIRRLAESVDAAASYLADSLRELPDLVHAAETRADRAHAALKSYLDTHPDLDPELKSLLALAVDAAERVAELASWIDALLRDHLRELEDVTRLARQAAVLARSLAAAAPTLADAVDQARDQFNKLDDGLGKLADGTAKLHKGTGEAATGVGELARGIAKLDTGAAKLDTGMGRLVTGATRLDTGIGTLTGGAAKLNSGMAKLAGGAGSLNSGLIRLSSGAEQLDTGLARLYGGAGQLSGGLDELDRGAGTLADGLGDGAEQIPDYSAGEREARTAMMSDPVRINTRVDDPVPNYGTGFAPYFLPLGLWVGALITYMLLRPLNPRVLAGATPSWRAALAGWLPATGIGALQVVALCALLKWGLGMQAQHWPALTAFLVLTSAAFMAIIQALNALLGAVGKVVALAALMLQLTSAGGTYPVETSAPFFQTISAFLPMTWVVAALRHLISGGYPVPAYQAAGVLAVFLLGGLAVSTVAARLGRMWTITRLHPVLSL</sequence>
<comment type="subcellular location">
    <subcellularLocation>
        <location evidence="1">Membrane</location>
        <topology evidence="1">Multi-pass membrane protein</topology>
    </subcellularLocation>
</comment>
<dbReference type="InterPro" id="IPR051328">
    <property type="entry name" value="T7SS_ABC-Transporter"/>
</dbReference>
<accession>A0ABW7ZA96</accession>
<dbReference type="InterPro" id="IPR017501">
    <property type="entry name" value="Phage_infect_YhgE_C"/>
</dbReference>